<organism evidence="1 2">
    <name type="scientific">Dioscorea alata</name>
    <name type="common">Purple yam</name>
    <dbReference type="NCBI Taxonomy" id="55571"/>
    <lineage>
        <taxon>Eukaryota</taxon>
        <taxon>Viridiplantae</taxon>
        <taxon>Streptophyta</taxon>
        <taxon>Embryophyta</taxon>
        <taxon>Tracheophyta</taxon>
        <taxon>Spermatophyta</taxon>
        <taxon>Magnoliopsida</taxon>
        <taxon>Liliopsida</taxon>
        <taxon>Dioscoreales</taxon>
        <taxon>Dioscoreaceae</taxon>
        <taxon>Dioscorea</taxon>
    </lineage>
</organism>
<accession>A0ACB7UKU7</accession>
<proteinExistence type="predicted"/>
<sequence>MGKKGQKKGKGSQEQQVAVSEMARIQLSKTLEDFRNSEAQAYTFEPGLSRFERAAIHVMCRKMGMVSKSSGYADRRRLSVYKTKMKKGSNKEEESTVSLKFQEETSNVLHDLFTQYPPDDGELCEPPLENGTQKSDQGQWKQDSCFCKPLMRKADIENKLELYASRINEILHLKKVTQDRAKLPIASYKDVITSTLESHQVVLISGETGCGKTTQVPQYILDDMWGKGKACKIVCTQPRRISAISVAERISYERGESVGDTVGYKIRMESKGGKNSSIMFCTNGILLRVLVSRGADISNADAASKPLKDGLKEITHIVVDEIHERDRFSDFMLTILRDLLNFCPHLRLVLMSATIDAERFSQYFGGCPIIQVPGFTYPVTAYYLEDVLSILKSKSDDHLNTPFISNEAEDALLTEGYKAALDEAINLALSSDELDPLLELVFAEASPNIFNYQHASTGVTPLMVFAGKGKLGEVCRLLTYGADCSLRAKDGSTALDWAQRENHLQACEVIKKHITKDIPKSVEEEELLNNYLAGINPEHIDISLIERLLRKITTDSSEGAILIFLPGWDDINQTRLRLISSTYFRDSSKYVIHSLHSMVPSAEQKKVFKQPPVGVRKIILSTNIAETAVTIDDVVYVIDSGRMKEKSYDPYNNVSTLHSSWVSKASARQREGRAGRCQPGICYHLFSKARANSLLDYQVPEIKRMPIEELCLQVKLLDPNCNIADFLQKTLDPPILETIRNGIVVLQDIGALTHNEKLTELGEKMGFLPVHPSTSKMLLFAILMNCLDPALTLACASDFRDPFILPMAPGEKKKAALAKVELASLYGGYSDQLTIVAAFECWRQAKNMDEEKEYCSRYFVSPNIMKMLSLMRKQLQNELVKIGFIPSDVSCCSLNAKDPGILRAVLLAGAYPMVGRLLPRRKQDRRAVVETASGAKVSLHPHSSNFNLSFSKSVGSPLVIYDEITRGDSGMYIKNCSLVGPYPLLLLSMELVVAPPDDDDDDSDEDAEASSGEEDDEGTDIPSSGNRSKQIMSSPENVVTVIVDRWLKFDSTALDVAQIYCLRERLSAAILFKVKYPREVLPPALGASIFAIACILSYDGLSCIPPLPDDPPPTIDAGSKGRSIPDKRVKGQSSSTKSIEYLQSLMYDQAQIIHPSSRRRRAVTVSNGGTHTIPPPNTQAELPSLNPQSQAPPASSNPAPAKKSKKRRRGNGTWKRKSKCIEKPTDIITETKA</sequence>
<name>A0ACB7UKU7_DIOAL</name>
<keyword evidence="2" id="KW-1185">Reference proteome</keyword>
<gene>
    <name evidence="1" type="ORF">IHE45_15G036600</name>
</gene>
<keyword evidence="1" id="KW-0547">Nucleotide-binding</keyword>
<keyword evidence="1" id="KW-0378">Hydrolase</keyword>
<dbReference type="EC" id="3.6.4.13" evidence="1"/>
<protein>
    <submittedName>
        <fullName evidence="1">RNA helicase protein</fullName>
        <ecNumber evidence="1">3.6.4.13</ecNumber>
    </submittedName>
</protein>
<dbReference type="Proteomes" id="UP000827976">
    <property type="component" value="Chromosome 15"/>
</dbReference>
<dbReference type="EMBL" id="CM037025">
    <property type="protein sequence ID" value="KAH7661051.1"/>
    <property type="molecule type" value="Genomic_DNA"/>
</dbReference>
<keyword evidence="1" id="KW-0347">Helicase</keyword>
<keyword evidence="1" id="KW-0067">ATP-binding</keyword>
<comment type="caution">
    <text evidence="1">The sequence shown here is derived from an EMBL/GenBank/DDBJ whole genome shotgun (WGS) entry which is preliminary data.</text>
</comment>
<evidence type="ECO:0000313" key="2">
    <source>
        <dbReference type="Proteomes" id="UP000827976"/>
    </source>
</evidence>
<reference evidence="2" key="1">
    <citation type="journal article" date="2022" name="Nat. Commun.">
        <title>Chromosome evolution and the genetic basis of agronomically important traits in greater yam.</title>
        <authorList>
            <person name="Bredeson J.V."/>
            <person name="Lyons J.B."/>
            <person name="Oniyinde I.O."/>
            <person name="Okereke N.R."/>
            <person name="Kolade O."/>
            <person name="Nnabue I."/>
            <person name="Nwadili C.O."/>
            <person name="Hribova E."/>
            <person name="Parker M."/>
            <person name="Nwogha J."/>
            <person name="Shu S."/>
            <person name="Carlson J."/>
            <person name="Kariba R."/>
            <person name="Muthemba S."/>
            <person name="Knop K."/>
            <person name="Barton G.J."/>
            <person name="Sherwood A.V."/>
            <person name="Lopez-Montes A."/>
            <person name="Asiedu R."/>
            <person name="Jamnadass R."/>
            <person name="Muchugi A."/>
            <person name="Goodstein D."/>
            <person name="Egesi C.N."/>
            <person name="Featherston J."/>
            <person name="Asfaw A."/>
            <person name="Simpson G.G."/>
            <person name="Dolezel J."/>
            <person name="Hendre P.S."/>
            <person name="Van Deynze A."/>
            <person name="Kumar P.L."/>
            <person name="Obidiegwu J.E."/>
            <person name="Bhattacharjee R."/>
            <person name="Rokhsar D.S."/>
        </authorList>
    </citation>
    <scope>NUCLEOTIDE SEQUENCE [LARGE SCALE GENOMIC DNA]</scope>
    <source>
        <strain evidence="2">cv. TDa95/00328</strain>
    </source>
</reference>
<evidence type="ECO:0000313" key="1">
    <source>
        <dbReference type="EMBL" id="KAH7661051.1"/>
    </source>
</evidence>